<gene>
    <name evidence="11" type="ORF">SPARVUS_LOCUS16157757</name>
</gene>
<keyword evidence="7" id="KW-0687">Ribonucleoprotein</keyword>
<evidence type="ECO:0000256" key="6">
    <source>
        <dbReference type="ARBA" id="ARBA00023128"/>
    </source>
</evidence>
<evidence type="ECO:0000313" key="11">
    <source>
        <dbReference type="EMBL" id="CAI9621576.1"/>
    </source>
</evidence>
<evidence type="ECO:0000256" key="1">
    <source>
        <dbReference type="ARBA" id="ARBA00004173"/>
    </source>
</evidence>
<comment type="caution">
    <text evidence="11">The sequence shown here is derived from an EMBL/GenBank/DDBJ whole genome shotgun (WGS) entry which is preliminary data.</text>
</comment>
<evidence type="ECO:0000256" key="2">
    <source>
        <dbReference type="ARBA" id="ARBA00006136"/>
    </source>
</evidence>
<dbReference type="EMBL" id="CATNWA010021168">
    <property type="protein sequence ID" value="CAI9621576.1"/>
    <property type="molecule type" value="Genomic_DNA"/>
</dbReference>
<proteinExistence type="inferred from homology"/>
<dbReference type="InterPro" id="IPR001648">
    <property type="entry name" value="Ribosomal_bS18"/>
</dbReference>
<name>A0ABN9HM06_9NEOB</name>
<dbReference type="PANTHER" id="PTHR13329">
    <property type="entry name" value="MITOCHONDRIAL RIBOSOMAL PROTEIN S18B"/>
    <property type="match status" value="1"/>
</dbReference>
<dbReference type="Proteomes" id="UP001162483">
    <property type="component" value="Unassembled WGS sequence"/>
</dbReference>
<organism evidence="11 12">
    <name type="scientific">Staurois parvus</name>
    <dbReference type="NCBI Taxonomy" id="386267"/>
    <lineage>
        <taxon>Eukaryota</taxon>
        <taxon>Metazoa</taxon>
        <taxon>Chordata</taxon>
        <taxon>Craniata</taxon>
        <taxon>Vertebrata</taxon>
        <taxon>Euteleostomi</taxon>
        <taxon>Amphibia</taxon>
        <taxon>Batrachia</taxon>
        <taxon>Anura</taxon>
        <taxon>Neobatrachia</taxon>
        <taxon>Ranoidea</taxon>
        <taxon>Ranidae</taxon>
        <taxon>Staurois</taxon>
    </lineage>
</organism>
<evidence type="ECO:0000256" key="4">
    <source>
        <dbReference type="ARBA" id="ARBA00022946"/>
    </source>
</evidence>
<evidence type="ECO:0000256" key="10">
    <source>
        <dbReference type="ARBA" id="ARBA00035515"/>
    </source>
</evidence>
<evidence type="ECO:0000256" key="9">
    <source>
        <dbReference type="ARBA" id="ARBA00035130"/>
    </source>
</evidence>
<keyword evidence="6" id="KW-0496">Mitochondrion</keyword>
<reference evidence="11" key="1">
    <citation type="submission" date="2023-05" db="EMBL/GenBank/DDBJ databases">
        <authorList>
            <person name="Stuckert A."/>
        </authorList>
    </citation>
    <scope>NUCLEOTIDE SEQUENCE</scope>
</reference>
<dbReference type="InterPro" id="IPR040054">
    <property type="entry name" value="MRPS18B"/>
</dbReference>
<sequence>MAAFSYRLCVTGVRGVLWSRPLVSVLPVGVRALCNPPETFNVPSRYKDKPWEYMNSEEYLERYGENLVWASYRRNFKGSIPPQKTRKKCIRAGKVCGNPCPICRDHNLHVHYRNIRLLEQFICPDTGEVHDHTKTGVCMQQHKMLVKAITDAQDHGLLPVMIQQKDVTFGEYSYKHGAVTQTPPAPEGPWYSWYEWQEPPAKEVTRLRKMYRPHLKKMMGEE</sequence>
<keyword evidence="4" id="KW-0809">Transit peptide</keyword>
<evidence type="ECO:0000256" key="8">
    <source>
        <dbReference type="ARBA" id="ARBA00032055"/>
    </source>
</evidence>
<dbReference type="Gene3D" id="4.10.640.10">
    <property type="entry name" value="Ribosomal protein S18"/>
    <property type="match status" value="1"/>
</dbReference>
<keyword evidence="3" id="KW-0597">Phosphoprotein</keyword>
<accession>A0ABN9HM06</accession>
<evidence type="ECO:0000313" key="12">
    <source>
        <dbReference type="Proteomes" id="UP001162483"/>
    </source>
</evidence>
<dbReference type="Pfam" id="PF01084">
    <property type="entry name" value="Ribosomal_S18"/>
    <property type="match status" value="1"/>
</dbReference>
<dbReference type="InterPro" id="IPR036870">
    <property type="entry name" value="Ribosomal_bS18_sf"/>
</dbReference>
<comment type="similarity">
    <text evidence="2">Belongs to the bacterial ribosomal protein bS18 family. Mitochondrion-specific ribosomal protein mS40 subfamily.</text>
</comment>
<dbReference type="SUPFAM" id="SSF46911">
    <property type="entry name" value="Ribosomal protein S18"/>
    <property type="match status" value="1"/>
</dbReference>
<evidence type="ECO:0000256" key="5">
    <source>
        <dbReference type="ARBA" id="ARBA00022980"/>
    </source>
</evidence>
<keyword evidence="12" id="KW-1185">Reference proteome</keyword>
<evidence type="ECO:0000256" key="3">
    <source>
        <dbReference type="ARBA" id="ARBA00022553"/>
    </source>
</evidence>
<evidence type="ECO:0000256" key="7">
    <source>
        <dbReference type="ARBA" id="ARBA00023274"/>
    </source>
</evidence>
<keyword evidence="5" id="KW-0689">Ribosomal protein</keyword>
<comment type="subcellular location">
    <subcellularLocation>
        <location evidence="1">Mitochondrion</location>
    </subcellularLocation>
</comment>
<protein>
    <recommendedName>
        <fullName evidence="9">Small ribosomal subunit protein mS40</fullName>
    </recommendedName>
    <alternativeName>
        <fullName evidence="8">28S ribosomal protein S18-2, mitochondrial</fullName>
    </alternativeName>
    <alternativeName>
        <fullName evidence="10">28S ribosomal protein S18b, mitochondrial</fullName>
    </alternativeName>
</protein>
<dbReference type="PANTHER" id="PTHR13329:SF2">
    <property type="entry name" value="SMALL RIBOSOMAL SUBUNIT PROTEIN MS40"/>
    <property type="match status" value="1"/>
</dbReference>